<dbReference type="Proteomes" id="UP001257627">
    <property type="component" value="Unassembled WGS sequence"/>
</dbReference>
<feature type="domain" description="FMN-binding" evidence="2">
    <location>
        <begin position="64"/>
        <end position="146"/>
    </location>
</feature>
<dbReference type="SMART" id="SM00900">
    <property type="entry name" value="FMN_bind"/>
    <property type="match status" value="1"/>
</dbReference>
<sequence length="148" mass="15179">MTSLHRKFATATMVGISVSVMGCSATDTDGPGSASASNSGVAASSSPLSRNPTYENGAYSATGQYGSGPSTITVSLTLDDDVITSVEVTPHATDPTSRDFQERFADAVPRLVVSKDIDDVHLDHVAGSSLTPDGFNAALQKIKDEAAG</sequence>
<protein>
    <submittedName>
        <fullName evidence="3">FMN-binding protein</fullName>
    </submittedName>
</protein>
<feature type="compositionally biased region" description="Low complexity" evidence="1">
    <location>
        <begin position="33"/>
        <end position="49"/>
    </location>
</feature>
<evidence type="ECO:0000313" key="4">
    <source>
        <dbReference type="Proteomes" id="UP001257627"/>
    </source>
</evidence>
<dbReference type="InterPro" id="IPR007329">
    <property type="entry name" value="FMN-bd"/>
</dbReference>
<organism evidence="3 4">
    <name type="scientific">Streptomyces mirabilis</name>
    <dbReference type="NCBI Taxonomy" id="68239"/>
    <lineage>
        <taxon>Bacteria</taxon>
        <taxon>Bacillati</taxon>
        <taxon>Actinomycetota</taxon>
        <taxon>Actinomycetes</taxon>
        <taxon>Kitasatosporales</taxon>
        <taxon>Streptomycetaceae</taxon>
        <taxon>Streptomyces</taxon>
    </lineage>
</organism>
<dbReference type="PROSITE" id="PS51257">
    <property type="entry name" value="PROKAR_LIPOPROTEIN"/>
    <property type="match status" value="1"/>
</dbReference>
<comment type="caution">
    <text evidence="3">The sequence shown here is derived from an EMBL/GenBank/DDBJ whole genome shotgun (WGS) entry which is preliminary data.</text>
</comment>
<accession>A0ABU3UEK7</accession>
<evidence type="ECO:0000313" key="3">
    <source>
        <dbReference type="EMBL" id="MDU8992358.1"/>
    </source>
</evidence>
<dbReference type="RefSeq" id="WP_107469500.1">
    <property type="nucleotide sequence ID" value="NZ_CP107955.1"/>
</dbReference>
<feature type="compositionally biased region" description="Polar residues" evidence="1">
    <location>
        <begin position="50"/>
        <end position="64"/>
    </location>
</feature>
<evidence type="ECO:0000256" key="1">
    <source>
        <dbReference type="SAM" id="MobiDB-lite"/>
    </source>
</evidence>
<dbReference type="EMBL" id="JARAKF010000001">
    <property type="protein sequence ID" value="MDU8992358.1"/>
    <property type="molecule type" value="Genomic_DNA"/>
</dbReference>
<name>A0ABU3UEK7_9ACTN</name>
<reference evidence="3 4" key="1">
    <citation type="submission" date="2023-02" db="EMBL/GenBank/DDBJ databases">
        <authorList>
            <person name="Maleckis M."/>
        </authorList>
    </citation>
    <scope>NUCLEOTIDE SEQUENCE [LARGE SCALE GENOMIC DNA]</scope>
    <source>
        <strain evidence="3 4">P8-A2</strain>
    </source>
</reference>
<keyword evidence="4" id="KW-1185">Reference proteome</keyword>
<proteinExistence type="predicted"/>
<feature type="region of interest" description="Disordered" evidence="1">
    <location>
        <begin position="26"/>
        <end position="64"/>
    </location>
</feature>
<dbReference type="Pfam" id="PF04205">
    <property type="entry name" value="FMN_bind"/>
    <property type="match status" value="1"/>
</dbReference>
<evidence type="ECO:0000259" key="2">
    <source>
        <dbReference type="SMART" id="SM00900"/>
    </source>
</evidence>
<gene>
    <name evidence="3" type="ORF">PU648_08305</name>
</gene>